<dbReference type="AlphaFoldDB" id="A0A369KDJ4"/>
<keyword evidence="2" id="KW-1185">Reference proteome</keyword>
<name>A0A369KDJ4_9BACT</name>
<evidence type="ECO:0000313" key="1">
    <source>
        <dbReference type="EMBL" id="RDB31530.1"/>
    </source>
</evidence>
<proteinExistence type="predicted"/>
<dbReference type="Proteomes" id="UP000253816">
    <property type="component" value="Unassembled WGS sequence"/>
</dbReference>
<accession>A0A369KDJ4</accession>
<gene>
    <name evidence="1" type="ORF">HAT2_00333</name>
</gene>
<organism evidence="1 2">
    <name type="scientific">Candidatus Similichlamydia laticola</name>
    <dbReference type="NCBI Taxonomy" id="2170265"/>
    <lineage>
        <taxon>Bacteria</taxon>
        <taxon>Pseudomonadati</taxon>
        <taxon>Chlamydiota</taxon>
        <taxon>Chlamydiia</taxon>
        <taxon>Parachlamydiales</taxon>
        <taxon>Candidatus Parilichlamydiaceae</taxon>
        <taxon>Candidatus Similichlamydia</taxon>
    </lineage>
</organism>
<sequence length="80" mass="9064">MLSAPNCSKSIPLGFNSVEKSFLYSSELSLTPSRCPLFCPNRTGEETRSNATHPNLKKIERLLIDISFSRKPLQRFCRGF</sequence>
<dbReference type="EMBL" id="QQBG01000012">
    <property type="protein sequence ID" value="RDB31530.1"/>
    <property type="molecule type" value="Genomic_DNA"/>
</dbReference>
<comment type="caution">
    <text evidence="1">The sequence shown here is derived from an EMBL/GenBank/DDBJ whole genome shotgun (WGS) entry which is preliminary data.</text>
</comment>
<protein>
    <submittedName>
        <fullName evidence="1">Uncharacterized protein</fullName>
    </submittedName>
</protein>
<evidence type="ECO:0000313" key="2">
    <source>
        <dbReference type="Proteomes" id="UP000253816"/>
    </source>
</evidence>
<reference evidence="1 2" key="1">
    <citation type="submission" date="2018-07" db="EMBL/GenBank/DDBJ databases">
        <title>Comparative genomics of the Candidatus Parilichlamydiaceae reveals evidence of convergent evolution and genome reduction in the phylum Chlamydiae.</title>
        <authorList>
            <person name="Taylor-Brown A."/>
            <person name="Polkinghorne A."/>
        </authorList>
    </citation>
    <scope>NUCLEOTIDE SEQUENCE [LARGE SCALE GENOMIC DNA]</scope>
    <source>
        <strain evidence="1 2">Hat2</strain>
    </source>
</reference>